<dbReference type="RefSeq" id="WP_047755384.1">
    <property type="nucleotide sequence ID" value="NZ_CAJUHA010000019.1"/>
</dbReference>
<gene>
    <name evidence="8" type="ORF">IX53_02735</name>
</gene>
<dbReference type="InterPro" id="IPR023404">
    <property type="entry name" value="rSAM_horseshoe"/>
</dbReference>
<dbReference type="Gene3D" id="3.80.30.20">
    <property type="entry name" value="tm_1862 like domain"/>
    <property type="match status" value="1"/>
</dbReference>
<dbReference type="InterPro" id="IPR039661">
    <property type="entry name" value="ELP3"/>
</dbReference>
<reference evidence="8 9" key="1">
    <citation type="submission" date="2015-04" db="EMBL/GenBank/DDBJ databases">
        <title>Complete Genome Sequence of Kosmotoga pacifica SLHLJ1.</title>
        <authorList>
            <person name="Jiang L.J."/>
            <person name="Shao Z.Z."/>
            <person name="Jebbar M."/>
        </authorList>
    </citation>
    <scope>NUCLEOTIDE SEQUENCE [LARGE SCALE GENOMIC DNA]</scope>
    <source>
        <strain evidence="8 9">SLHLJ1</strain>
    </source>
</reference>
<feature type="domain" description="Radical SAM core" evidence="7">
    <location>
        <begin position="1"/>
        <end position="233"/>
    </location>
</feature>
<organism evidence="8 9">
    <name type="scientific">Kosmotoga pacifica</name>
    <dbReference type="NCBI Taxonomy" id="1330330"/>
    <lineage>
        <taxon>Bacteria</taxon>
        <taxon>Thermotogati</taxon>
        <taxon>Thermotogota</taxon>
        <taxon>Thermotogae</taxon>
        <taxon>Kosmotogales</taxon>
        <taxon>Kosmotogaceae</taxon>
        <taxon>Kosmotoga</taxon>
    </lineage>
</organism>
<dbReference type="AlphaFoldDB" id="A0A0G2ZHD0"/>
<evidence type="ECO:0000256" key="4">
    <source>
        <dbReference type="ARBA" id="ARBA00022723"/>
    </source>
</evidence>
<dbReference type="GO" id="GO:0003824">
    <property type="term" value="F:catalytic activity"/>
    <property type="evidence" value="ECO:0007669"/>
    <property type="project" value="InterPro"/>
</dbReference>
<dbReference type="InterPro" id="IPR058240">
    <property type="entry name" value="rSAM_sf"/>
</dbReference>
<dbReference type="EMBL" id="CP011232">
    <property type="protein sequence ID" value="AKI98218.1"/>
    <property type="molecule type" value="Genomic_DNA"/>
</dbReference>
<proteinExistence type="predicted"/>
<accession>A0A0G2ZHD0</accession>
<dbReference type="SFLD" id="SFLDG01082">
    <property type="entry name" value="B12-binding_domain_containing"/>
    <property type="match status" value="1"/>
</dbReference>
<dbReference type="STRING" id="1330330.IX53_02735"/>
<protein>
    <submittedName>
        <fullName evidence="8">Radical SAM protein</fullName>
    </submittedName>
</protein>
<dbReference type="GO" id="GO:0002926">
    <property type="term" value="P:tRNA wobble base 5-methoxycarbonylmethyl-2-thiouridinylation"/>
    <property type="evidence" value="ECO:0007669"/>
    <property type="project" value="TreeGrafter"/>
</dbReference>
<dbReference type="GO" id="GO:0046872">
    <property type="term" value="F:metal ion binding"/>
    <property type="evidence" value="ECO:0007669"/>
    <property type="project" value="UniProtKB-KW"/>
</dbReference>
<dbReference type="Pfam" id="PF04055">
    <property type="entry name" value="Radical_SAM"/>
    <property type="match status" value="1"/>
</dbReference>
<dbReference type="Proteomes" id="UP000035159">
    <property type="component" value="Chromosome"/>
</dbReference>
<dbReference type="SFLD" id="SFLDS00029">
    <property type="entry name" value="Radical_SAM"/>
    <property type="match status" value="1"/>
</dbReference>
<keyword evidence="5" id="KW-0408">Iron</keyword>
<evidence type="ECO:0000313" key="8">
    <source>
        <dbReference type="EMBL" id="AKI98218.1"/>
    </source>
</evidence>
<dbReference type="GO" id="GO:0005737">
    <property type="term" value="C:cytoplasm"/>
    <property type="evidence" value="ECO:0007669"/>
    <property type="project" value="TreeGrafter"/>
</dbReference>
<dbReference type="GO" id="GO:0051539">
    <property type="term" value="F:4 iron, 4 sulfur cluster binding"/>
    <property type="evidence" value="ECO:0007669"/>
    <property type="project" value="UniProtKB-KW"/>
</dbReference>
<keyword evidence="9" id="KW-1185">Reference proteome</keyword>
<sequence length="340" mass="38514">MNIIPLFLPHAGCKTRCVFCNEYSATGIKKLPEEQELFGTVQRYLSYFKDRKNVELAFYGGTFTGLPVDILERYLKFSSEMITKGFVRAIRFSTSPEEITPEKIAMIKRYPVSLVELGVQSFDESVLRNSSRPHGVEEIYHAAELLREAEIPFGIHLMTGLPSDTVEKDLFSTFETVKLGASTCRIHPTVVLKGTILEEKFKAGKYHPQSLEEAIDVLWKMYVILTSGGVHINRVGLCLYGEEVNNIVAGPYHPALGDLIKSRVALEILKLLSEERNSCKLTLPDDNKIRQFFTGYRKYVVENAKDLGLSIEFSRNAPRVDLGYYIDRLNEIIETRAGVF</sequence>
<evidence type="ECO:0000256" key="5">
    <source>
        <dbReference type="ARBA" id="ARBA00023004"/>
    </source>
</evidence>
<dbReference type="InterPro" id="IPR006638">
    <property type="entry name" value="Elp3/MiaA/NifB-like_rSAM"/>
</dbReference>
<dbReference type="SFLD" id="SFLDG01086">
    <property type="entry name" value="elongater_protein-like"/>
    <property type="match status" value="1"/>
</dbReference>
<keyword evidence="6" id="KW-0411">Iron-sulfur</keyword>
<dbReference type="PANTHER" id="PTHR11135">
    <property type="entry name" value="HISTONE ACETYLTRANSFERASE-RELATED"/>
    <property type="match status" value="1"/>
</dbReference>
<dbReference type="PROSITE" id="PS51918">
    <property type="entry name" value="RADICAL_SAM"/>
    <property type="match status" value="1"/>
</dbReference>
<keyword evidence="3" id="KW-0949">S-adenosyl-L-methionine</keyword>
<dbReference type="Pfam" id="PF16199">
    <property type="entry name" value="Radical_SAM_C"/>
    <property type="match status" value="1"/>
</dbReference>
<comment type="cofactor">
    <cofactor evidence="1">
        <name>[4Fe-4S] cluster</name>
        <dbReference type="ChEBI" id="CHEBI:49883"/>
    </cofactor>
</comment>
<dbReference type="PANTHER" id="PTHR11135:SF0">
    <property type="entry name" value="ELONGATOR COMPLEX PROTEIN 3"/>
    <property type="match status" value="1"/>
</dbReference>
<dbReference type="PATRIC" id="fig|1330330.3.peg.551"/>
<dbReference type="InterPro" id="IPR032432">
    <property type="entry name" value="Radical_SAM_C"/>
</dbReference>
<name>A0A0G2ZHD0_9BACT</name>
<evidence type="ECO:0000256" key="3">
    <source>
        <dbReference type="ARBA" id="ARBA00022691"/>
    </source>
</evidence>
<dbReference type="OrthoDB" id="9815044at2"/>
<evidence type="ECO:0000259" key="7">
    <source>
        <dbReference type="PROSITE" id="PS51918"/>
    </source>
</evidence>
<dbReference type="CDD" id="cd01335">
    <property type="entry name" value="Radical_SAM"/>
    <property type="match status" value="1"/>
</dbReference>
<evidence type="ECO:0000313" key="9">
    <source>
        <dbReference type="Proteomes" id="UP000035159"/>
    </source>
</evidence>
<evidence type="ECO:0000256" key="6">
    <source>
        <dbReference type="ARBA" id="ARBA00023014"/>
    </source>
</evidence>
<dbReference type="KEGG" id="kpf:IX53_02735"/>
<keyword evidence="4" id="KW-0479">Metal-binding</keyword>
<dbReference type="SMART" id="SM00729">
    <property type="entry name" value="Elp3"/>
    <property type="match status" value="1"/>
</dbReference>
<dbReference type="InterPro" id="IPR007197">
    <property type="entry name" value="rSAM"/>
</dbReference>
<evidence type="ECO:0000256" key="1">
    <source>
        <dbReference type="ARBA" id="ARBA00001966"/>
    </source>
</evidence>
<evidence type="ECO:0000256" key="2">
    <source>
        <dbReference type="ARBA" id="ARBA00022485"/>
    </source>
</evidence>
<dbReference type="SUPFAM" id="SSF102114">
    <property type="entry name" value="Radical SAM enzymes"/>
    <property type="match status" value="1"/>
</dbReference>
<keyword evidence="2" id="KW-0004">4Fe-4S</keyword>